<organism evidence="2 3">
    <name type="scientific">Austropuccinia psidii MF-1</name>
    <dbReference type="NCBI Taxonomy" id="1389203"/>
    <lineage>
        <taxon>Eukaryota</taxon>
        <taxon>Fungi</taxon>
        <taxon>Dikarya</taxon>
        <taxon>Basidiomycota</taxon>
        <taxon>Pucciniomycotina</taxon>
        <taxon>Pucciniomycetes</taxon>
        <taxon>Pucciniales</taxon>
        <taxon>Sphaerophragmiaceae</taxon>
        <taxon>Austropuccinia</taxon>
    </lineage>
</organism>
<evidence type="ECO:0000313" key="3">
    <source>
        <dbReference type="Proteomes" id="UP000765509"/>
    </source>
</evidence>
<gene>
    <name evidence="2" type="ORF">O181_122256</name>
</gene>
<reference evidence="2" key="1">
    <citation type="submission" date="2021-03" db="EMBL/GenBank/DDBJ databases">
        <title>Draft genome sequence of rust myrtle Austropuccinia psidii MF-1, a brazilian biotype.</title>
        <authorList>
            <person name="Quecine M.C."/>
            <person name="Pachon D.M.R."/>
            <person name="Bonatelli M.L."/>
            <person name="Correr F.H."/>
            <person name="Franceschini L.M."/>
            <person name="Leite T.F."/>
            <person name="Margarido G.R.A."/>
            <person name="Almeida C.A."/>
            <person name="Ferrarezi J.A."/>
            <person name="Labate C.A."/>
        </authorList>
    </citation>
    <scope>NUCLEOTIDE SEQUENCE</scope>
    <source>
        <strain evidence="2">MF-1</strain>
    </source>
</reference>
<sequence>MSFSLVSSISEISSDSEASESSIEIQTSPASRGLITKEPFKGPAGEINIFLSLTQSIQVDLDQDIQVINPKDKNVSPEERHKWRMPELPPVSKGSNRDIPVLVQKMVYGRKTERVGTSPKSLDRNNELISSGEEFHLARKDRGISEGLDTHILQRTIPTDKSLVEKPNHVIRGPEDKVGPREGKKPSGSSPSLNKCQTSTREPQRPTRRASKMQRERQSPSETSLTCRITGFPRKRRQQWTMCLIWQEL</sequence>
<feature type="region of interest" description="Disordered" evidence="1">
    <location>
        <begin position="74"/>
        <end position="96"/>
    </location>
</feature>
<keyword evidence="3" id="KW-1185">Reference proteome</keyword>
<accession>A0A9Q3KL59</accession>
<evidence type="ECO:0000313" key="2">
    <source>
        <dbReference type="EMBL" id="MBW0582541.1"/>
    </source>
</evidence>
<dbReference type="EMBL" id="AVOT02112767">
    <property type="protein sequence ID" value="MBW0582541.1"/>
    <property type="molecule type" value="Genomic_DNA"/>
</dbReference>
<feature type="compositionally biased region" description="Low complexity" evidence="1">
    <location>
        <begin position="1"/>
        <end position="28"/>
    </location>
</feature>
<name>A0A9Q3KL59_9BASI</name>
<protein>
    <submittedName>
        <fullName evidence="2">Uncharacterized protein</fullName>
    </submittedName>
</protein>
<feature type="compositionally biased region" description="Basic and acidic residues" evidence="1">
    <location>
        <begin position="74"/>
        <end position="85"/>
    </location>
</feature>
<feature type="compositionally biased region" description="Basic and acidic residues" evidence="1">
    <location>
        <begin position="162"/>
        <end position="185"/>
    </location>
</feature>
<evidence type="ECO:0000256" key="1">
    <source>
        <dbReference type="SAM" id="MobiDB-lite"/>
    </source>
</evidence>
<proteinExistence type="predicted"/>
<dbReference type="Proteomes" id="UP000765509">
    <property type="component" value="Unassembled WGS sequence"/>
</dbReference>
<dbReference type="AlphaFoldDB" id="A0A9Q3KL59"/>
<comment type="caution">
    <text evidence="2">The sequence shown here is derived from an EMBL/GenBank/DDBJ whole genome shotgun (WGS) entry which is preliminary data.</text>
</comment>
<feature type="compositionally biased region" description="Polar residues" evidence="1">
    <location>
        <begin position="187"/>
        <end position="201"/>
    </location>
</feature>
<feature type="region of interest" description="Disordered" evidence="1">
    <location>
        <begin position="1"/>
        <end position="38"/>
    </location>
</feature>
<feature type="region of interest" description="Disordered" evidence="1">
    <location>
        <begin position="158"/>
        <end position="225"/>
    </location>
</feature>